<keyword evidence="1 6" id="KW-0489">Methyltransferase</keyword>
<dbReference type="HOGENOM" id="CLU_1015180_0_0_10"/>
<dbReference type="KEGG" id="srm:SRM_00634"/>
<reference evidence="6 7" key="1">
    <citation type="journal article" date="2010" name="ISME J.">
        <title>Fine-scale evolution: genomic, phenotypic and ecological differentiation in two coexisting Salinibacter ruber strains.</title>
        <authorList>
            <person name="Pena A."/>
            <person name="Teeling H."/>
            <person name="Huerta-Cepas J."/>
            <person name="Santos F."/>
            <person name="Yarza P."/>
            <person name="Brito-Echeverria J."/>
            <person name="Lucio M."/>
            <person name="Schmitt-Kopplin P."/>
            <person name="Meseguer I."/>
            <person name="Schenowitz C."/>
            <person name="Dossat C."/>
            <person name="Barbe V."/>
            <person name="Dopazo J."/>
            <person name="Rossello-Mora R."/>
            <person name="Schuler M."/>
            <person name="Glockner F.O."/>
            <person name="Amann R."/>
            <person name="Gabaldon T."/>
            <person name="Anton J."/>
        </authorList>
    </citation>
    <scope>NUCLEOTIDE SEQUENCE [LARGE SCALE GENOMIC DNA]</scope>
    <source>
        <strain evidence="6 7">M8</strain>
    </source>
</reference>
<keyword evidence="4" id="KW-0812">Transmembrane</keyword>
<dbReference type="SUPFAM" id="SSF53335">
    <property type="entry name" value="S-adenosyl-L-methionine-dependent methyltransferases"/>
    <property type="match status" value="1"/>
</dbReference>
<reference evidence="7" key="2">
    <citation type="submission" date="2010-04" db="EMBL/GenBank/DDBJ databases">
        <title>Genome sequence of Salinibacter ruber M8.</title>
        <authorList>
            <consortium name="Genoscope"/>
        </authorList>
    </citation>
    <scope>NUCLEOTIDE SEQUENCE [LARGE SCALE GENOMIC DNA]</scope>
    <source>
        <strain evidence="7">M8</strain>
    </source>
</reference>
<dbReference type="PANTHER" id="PTHR43464">
    <property type="entry name" value="METHYLTRANSFERASE"/>
    <property type="match status" value="1"/>
</dbReference>
<evidence type="ECO:0000313" key="6">
    <source>
        <dbReference type="EMBL" id="CBH23555.1"/>
    </source>
</evidence>
<feature type="domain" description="Methyltransferase" evidence="5">
    <location>
        <begin position="72"/>
        <end position="167"/>
    </location>
</feature>
<name>D5H6A0_SALRM</name>
<dbReference type="GO" id="GO:0032259">
    <property type="term" value="P:methylation"/>
    <property type="evidence" value="ECO:0007669"/>
    <property type="project" value="UniProtKB-KW"/>
</dbReference>
<protein>
    <submittedName>
        <fullName evidence="6">3-demethylubiquinone-9 3-methyltransferase</fullName>
        <ecNumber evidence="6">2.1.1.64</ecNumber>
    </submittedName>
</protein>
<dbReference type="AlphaFoldDB" id="D5H6A0"/>
<dbReference type="InterPro" id="IPR041698">
    <property type="entry name" value="Methyltransf_25"/>
</dbReference>
<dbReference type="Gene3D" id="3.40.50.150">
    <property type="entry name" value="Vaccinia Virus protein VP39"/>
    <property type="match status" value="1"/>
</dbReference>
<evidence type="ECO:0000259" key="5">
    <source>
        <dbReference type="Pfam" id="PF13649"/>
    </source>
</evidence>
<evidence type="ECO:0000256" key="2">
    <source>
        <dbReference type="ARBA" id="ARBA00022679"/>
    </source>
</evidence>
<evidence type="ECO:0000313" key="7">
    <source>
        <dbReference type="Proteomes" id="UP000000933"/>
    </source>
</evidence>
<keyword evidence="3" id="KW-0949">S-adenosyl-L-methionine</keyword>
<gene>
    <name evidence="6" type="primary">ubiG</name>
    <name evidence="6" type="ordered locus">SRM_00634</name>
</gene>
<dbReference type="CDD" id="cd02440">
    <property type="entry name" value="AdoMet_MTases"/>
    <property type="match status" value="1"/>
</dbReference>
<sequence length="300" mass="33345">MTVRVPLRSGAPHRPMKYDPIKDRLGDLASRHPLLQRLLFGLLNLLFLRAWYVRREVRRLLGARPGDRPARVLDAGTGFGQYAYFVARTFPDAQVRAVDVKREYLERARAFVDQTPQADRVDWAIDDLTALQSEGPFDLILAVDVMEHIPDDEAVFEHFERVLRPGGHVIINTPSDQGGSDVQDEGDESFIGEHVREGYGRAELADKLRAAGLEPVRGLYTYGPYGAAAWRGLIKWPMQMLGATWASLLALPFYYAAALPLGLLLNATDVKRDNARGTGLFMVARRPPTPESRNGGSGGP</sequence>
<dbReference type="Pfam" id="PF13649">
    <property type="entry name" value="Methyltransf_25"/>
    <property type="match status" value="1"/>
</dbReference>
<dbReference type="Proteomes" id="UP000000933">
    <property type="component" value="Chromosome"/>
</dbReference>
<feature type="transmembrane region" description="Helical" evidence="4">
    <location>
        <begin position="241"/>
        <end position="265"/>
    </location>
</feature>
<dbReference type="EC" id="2.1.1.64" evidence="6"/>
<proteinExistence type="predicted"/>
<keyword evidence="2 6" id="KW-0808">Transferase</keyword>
<accession>D5H6A0</accession>
<keyword evidence="4" id="KW-0472">Membrane</keyword>
<dbReference type="EMBL" id="FP565814">
    <property type="protein sequence ID" value="CBH23555.1"/>
    <property type="molecule type" value="Genomic_DNA"/>
</dbReference>
<dbReference type="GO" id="GO:0061542">
    <property type="term" value="F:3-demethylubiquinol 3-O-methyltransferase activity"/>
    <property type="evidence" value="ECO:0007669"/>
    <property type="project" value="UniProtKB-EC"/>
</dbReference>
<evidence type="ECO:0000256" key="1">
    <source>
        <dbReference type="ARBA" id="ARBA00022603"/>
    </source>
</evidence>
<dbReference type="PANTHER" id="PTHR43464:SF19">
    <property type="entry name" value="UBIQUINONE BIOSYNTHESIS O-METHYLTRANSFERASE, MITOCHONDRIAL"/>
    <property type="match status" value="1"/>
</dbReference>
<organism evidence="6 7">
    <name type="scientific">Salinibacter ruber (strain M8)</name>
    <dbReference type="NCBI Taxonomy" id="761659"/>
    <lineage>
        <taxon>Bacteria</taxon>
        <taxon>Pseudomonadati</taxon>
        <taxon>Rhodothermota</taxon>
        <taxon>Rhodothermia</taxon>
        <taxon>Rhodothermales</taxon>
        <taxon>Salinibacteraceae</taxon>
        <taxon>Salinibacter</taxon>
    </lineage>
</organism>
<dbReference type="InterPro" id="IPR029063">
    <property type="entry name" value="SAM-dependent_MTases_sf"/>
</dbReference>
<keyword evidence="4" id="KW-1133">Transmembrane helix</keyword>
<evidence type="ECO:0000256" key="3">
    <source>
        <dbReference type="ARBA" id="ARBA00022691"/>
    </source>
</evidence>
<evidence type="ECO:0000256" key="4">
    <source>
        <dbReference type="SAM" id="Phobius"/>
    </source>
</evidence>